<sequence length="234" mass="24044">MAQGPTNTFNCEWTGISCVANGGGCAPGFGPNNQTCESITSIGQCQTTINQPCISTTPPGTKYSCYVSLGGCQVDPNGAYTNFTTCQNVCSGTITTKFKCSNNQCVEAQNGTYTTADCNGACAAFAGLCTPTGGLTNSGIDTAIGCVPVLANDNGVAFYGFILKWAIGIAGGIAFLLIVYAGFMIMTSSGNPDRLKAGQELLTSAISGLILLVLSVFILDLIGVKILRLPGLPQ</sequence>
<name>A0A1F7Y5I8_9BACT</name>
<evidence type="ECO:0000313" key="3">
    <source>
        <dbReference type="Proteomes" id="UP000178750"/>
    </source>
</evidence>
<protein>
    <submittedName>
        <fullName evidence="2">Uncharacterized protein</fullName>
    </submittedName>
</protein>
<dbReference type="EMBL" id="MGGF01000003">
    <property type="protein sequence ID" value="OGM22410.1"/>
    <property type="molecule type" value="Genomic_DNA"/>
</dbReference>
<evidence type="ECO:0000256" key="1">
    <source>
        <dbReference type="SAM" id="Phobius"/>
    </source>
</evidence>
<keyword evidence="1" id="KW-0472">Membrane</keyword>
<feature type="transmembrane region" description="Helical" evidence="1">
    <location>
        <begin position="165"/>
        <end position="185"/>
    </location>
</feature>
<reference evidence="2 3" key="1">
    <citation type="journal article" date="2016" name="Nat. Commun.">
        <title>Thousands of microbial genomes shed light on interconnected biogeochemical processes in an aquifer system.</title>
        <authorList>
            <person name="Anantharaman K."/>
            <person name="Brown C.T."/>
            <person name="Hug L.A."/>
            <person name="Sharon I."/>
            <person name="Castelle C.J."/>
            <person name="Probst A.J."/>
            <person name="Thomas B.C."/>
            <person name="Singh A."/>
            <person name="Wilkins M.J."/>
            <person name="Karaoz U."/>
            <person name="Brodie E.L."/>
            <person name="Williams K.H."/>
            <person name="Hubbard S.S."/>
            <person name="Banfield J.F."/>
        </authorList>
    </citation>
    <scope>NUCLEOTIDE SEQUENCE [LARGE SCALE GENOMIC DNA]</scope>
</reference>
<keyword evidence="1" id="KW-1133">Transmembrane helix</keyword>
<dbReference type="AlphaFoldDB" id="A0A1F7Y5I8"/>
<accession>A0A1F7Y5I8</accession>
<keyword evidence="1" id="KW-0812">Transmembrane</keyword>
<feature type="transmembrane region" description="Helical" evidence="1">
    <location>
        <begin position="205"/>
        <end position="227"/>
    </location>
</feature>
<proteinExistence type="predicted"/>
<organism evidence="2 3">
    <name type="scientific">Candidatus Woesebacteria bacterium RIFCSPHIGHO2_01_FULL_38_9b</name>
    <dbReference type="NCBI Taxonomy" id="1802493"/>
    <lineage>
        <taxon>Bacteria</taxon>
        <taxon>Candidatus Woeseibacteriota</taxon>
    </lineage>
</organism>
<comment type="caution">
    <text evidence="2">The sequence shown here is derived from an EMBL/GenBank/DDBJ whole genome shotgun (WGS) entry which is preliminary data.</text>
</comment>
<gene>
    <name evidence="2" type="ORF">A2863_03565</name>
</gene>
<evidence type="ECO:0000313" key="2">
    <source>
        <dbReference type="EMBL" id="OGM22410.1"/>
    </source>
</evidence>
<dbReference type="Proteomes" id="UP000178750">
    <property type="component" value="Unassembled WGS sequence"/>
</dbReference>